<dbReference type="RefSeq" id="WP_093044706.1">
    <property type="nucleotide sequence ID" value="NZ_FNQR01000006.1"/>
</dbReference>
<evidence type="ECO:0000256" key="3">
    <source>
        <dbReference type="ARBA" id="ARBA00022741"/>
    </source>
</evidence>
<evidence type="ECO:0000256" key="2">
    <source>
        <dbReference type="ARBA" id="ARBA00022722"/>
    </source>
</evidence>
<keyword evidence="3 8" id="KW-0547">Nucleotide-binding</keyword>
<evidence type="ECO:0000256" key="9">
    <source>
        <dbReference type="RuleBase" id="RU364106"/>
    </source>
</evidence>
<dbReference type="GO" id="GO:0005524">
    <property type="term" value="F:ATP binding"/>
    <property type="evidence" value="ECO:0007669"/>
    <property type="project" value="UniProtKB-UniRule"/>
</dbReference>
<evidence type="ECO:0000256" key="1">
    <source>
        <dbReference type="ARBA" id="ARBA00001966"/>
    </source>
</evidence>
<dbReference type="Proteomes" id="UP000198584">
    <property type="component" value="Unassembled WGS sequence"/>
</dbReference>
<dbReference type="EMBL" id="FNQR01000006">
    <property type="protein sequence ID" value="SEA62444.1"/>
    <property type="molecule type" value="Genomic_DNA"/>
</dbReference>
<dbReference type="PANTHER" id="PTHR11472">
    <property type="entry name" value="DNA REPAIR DEAD HELICASE RAD3/XP-D SUBFAMILY MEMBER"/>
    <property type="match status" value="1"/>
</dbReference>
<evidence type="ECO:0000256" key="5">
    <source>
        <dbReference type="ARBA" id="ARBA00022839"/>
    </source>
</evidence>
<gene>
    <name evidence="8 9" type="primary">dinG</name>
    <name evidence="13" type="ORF">SAMN05421743_106141</name>
</gene>
<comment type="catalytic activity">
    <reaction evidence="7">
        <text>ATP + H2O = ADP + phosphate + H(+)</text>
        <dbReference type="Rhea" id="RHEA:13065"/>
        <dbReference type="ChEBI" id="CHEBI:15377"/>
        <dbReference type="ChEBI" id="CHEBI:15378"/>
        <dbReference type="ChEBI" id="CHEBI:30616"/>
        <dbReference type="ChEBI" id="CHEBI:43474"/>
        <dbReference type="ChEBI" id="CHEBI:456216"/>
        <dbReference type="EC" id="5.6.2.3"/>
    </reaction>
</comment>
<dbReference type="GO" id="GO:0006260">
    <property type="term" value="P:DNA replication"/>
    <property type="evidence" value="ECO:0007669"/>
    <property type="project" value="InterPro"/>
</dbReference>
<feature type="binding site" evidence="8">
    <location>
        <begin position="284"/>
        <end position="291"/>
    </location>
    <ligand>
        <name>ATP</name>
        <dbReference type="ChEBI" id="CHEBI:30616"/>
    </ligand>
</feature>
<evidence type="ECO:0000256" key="4">
    <source>
        <dbReference type="ARBA" id="ARBA00022801"/>
    </source>
</evidence>
<feature type="short sequence motif" description="DEAH box" evidence="8">
    <location>
        <begin position="464"/>
        <end position="467"/>
    </location>
</feature>
<dbReference type="Pfam" id="PF00929">
    <property type="entry name" value="RNase_T"/>
    <property type="match status" value="1"/>
</dbReference>
<dbReference type="InterPro" id="IPR036397">
    <property type="entry name" value="RNaseH_sf"/>
</dbReference>
<dbReference type="Pfam" id="PF00270">
    <property type="entry name" value="DEAD"/>
    <property type="match status" value="1"/>
</dbReference>
<dbReference type="SMART" id="SM00487">
    <property type="entry name" value="DEXDc"/>
    <property type="match status" value="1"/>
</dbReference>
<keyword evidence="13" id="KW-0347">Helicase</keyword>
<dbReference type="SMART" id="SM00491">
    <property type="entry name" value="HELICc2"/>
    <property type="match status" value="1"/>
</dbReference>
<dbReference type="InterPro" id="IPR014001">
    <property type="entry name" value="Helicase_ATP-bd"/>
</dbReference>
<dbReference type="InterPro" id="IPR011545">
    <property type="entry name" value="DEAD/DEAH_box_helicase_dom"/>
</dbReference>
<dbReference type="SUPFAM" id="SSF52540">
    <property type="entry name" value="P-loop containing nucleoside triphosphate hydrolases"/>
    <property type="match status" value="1"/>
</dbReference>
<feature type="domain" description="Helicase ATP-binding" evidence="11">
    <location>
        <begin position="249"/>
        <end position="526"/>
    </location>
</feature>
<keyword evidence="2 8" id="KW-0540">Nuclease</keyword>
<dbReference type="Pfam" id="PF13307">
    <property type="entry name" value="Helicase_C_2"/>
    <property type="match status" value="1"/>
</dbReference>
<dbReference type="FunFam" id="3.30.420.10:FF:000045">
    <property type="entry name" value="3'-5' exonuclease DinG"/>
    <property type="match status" value="1"/>
</dbReference>
<comment type="similarity">
    <text evidence="8 9">Belongs to the helicase family. DinG subfamily. Type 2 sub-subfamily.</text>
</comment>
<comment type="cofactor">
    <cofactor evidence="1">
        <name>[4Fe-4S] cluster</name>
        <dbReference type="ChEBI" id="CHEBI:49883"/>
    </cofactor>
</comment>
<dbReference type="SMART" id="SM00479">
    <property type="entry name" value="EXOIII"/>
    <property type="match status" value="1"/>
</dbReference>
<organism evidence="13 14">
    <name type="scientific">Thalassobacillus cyri</name>
    <dbReference type="NCBI Taxonomy" id="571932"/>
    <lineage>
        <taxon>Bacteria</taxon>
        <taxon>Bacillati</taxon>
        <taxon>Bacillota</taxon>
        <taxon>Bacilli</taxon>
        <taxon>Bacillales</taxon>
        <taxon>Bacillaceae</taxon>
        <taxon>Thalassobacillus</taxon>
    </lineage>
</organism>
<dbReference type="InterPro" id="IPR012337">
    <property type="entry name" value="RNaseH-like_sf"/>
</dbReference>
<dbReference type="InterPro" id="IPR013520">
    <property type="entry name" value="Ribonucl_H"/>
</dbReference>
<dbReference type="InterPro" id="IPR014013">
    <property type="entry name" value="Helic_SF1/SF2_ATP-bd_DinG/Rad3"/>
</dbReference>
<dbReference type="GO" id="GO:0043139">
    <property type="term" value="F:5'-3' DNA helicase activity"/>
    <property type="evidence" value="ECO:0007669"/>
    <property type="project" value="UniProtKB-EC"/>
</dbReference>
<keyword evidence="14" id="KW-1185">Reference proteome</keyword>
<dbReference type="PROSITE" id="PS51193">
    <property type="entry name" value="HELICASE_ATP_BIND_2"/>
    <property type="match status" value="1"/>
</dbReference>
<reference evidence="13 14" key="1">
    <citation type="submission" date="2016-10" db="EMBL/GenBank/DDBJ databases">
        <authorList>
            <person name="de Groot N.N."/>
        </authorList>
    </citation>
    <scope>NUCLEOTIDE SEQUENCE [LARGE SCALE GENOMIC DNA]</scope>
    <source>
        <strain evidence="13 14">CCM7597</strain>
    </source>
</reference>
<keyword evidence="6 8" id="KW-0067">ATP-binding</keyword>
<evidence type="ECO:0000259" key="11">
    <source>
        <dbReference type="PROSITE" id="PS51193"/>
    </source>
</evidence>
<dbReference type="NCBIfam" id="TIGR01407">
    <property type="entry name" value="dinG_rel"/>
    <property type="match status" value="1"/>
</dbReference>
<dbReference type="STRING" id="571932.SAMN05421743_106141"/>
<sequence length="928" mass="106451">MARFTVVDLETTGNAPLKNDRIIEVGIVIWEDGEVVEEFSSLVYPEQDIPPFITNLTGITNEHVENAPLFSEIAPEIHKMFTGAYIVAHNIQFDLGFLNKEFVRCGLNALNNPVIDTVELARILLPQSPGFKLGQLAEQLHVQHNDPHRALSDAKVTVDLLAYLFQKFTMLPLVTLQQLLEIESPLKSDLRNLLMDEISRKMYSDQENHEVVMVHGLAVKATAPKSENEHEVPDSFGDYLDQLFLSGNGLASIINDYEYREGQRTMAETVYDAFTSQEHALIEAETGTGKSLAYLIPAVYYAVTNRKRVVISTFTTQLQRQLLEKEIPQVKKLFSHPFEIALLKGKEHYISTLRFSKELKEGSRDNYDIILSKAMLLVWLTETITGDIDEIQLPSSGKYLWNRISTDQEEAEETWSKANKDSFYRKARSHAEKADIIITNHSLLCTDLTLEHAFMPDFHHLIVDEAHHLETTASKYFGLHMDYGLWQNYFNQLEALYTAKQSAWSGKMMEIVNENIPIYKQLKEDLDSLFRYLFQLVLANNKKRKDRSDVGRVQFTYQHNKIKPKQLSTIQEMVQRISFAVNQLDRGMEALNAHLEAENILTDSTNSDFIEITAFVQKLKQINGELHQYLLDDEEEEVKWLEIDAMGAHNSVYLYSEPINVAERLKHSLFEAKDSIILTSATLTMKHSFRYITDRLGITDLKPLQVKIPSPYPFADQVQLMVPNDFPDIKSDQTEFIHATCEAIYSMAQITEGRMLVLFTSYDMLKKTYELLREIILPEEFMLFAQGITSGSRERLKKNFQAFDQSILLGTSSFWEGVDIPGDDLSCLMIVRLPFQPPNHPVYQARADRLKQNGKNAFMEQSLPHAVIRFKQGFGRLIRSSTDRGIVFVCDQRLIHARYGKYFIESIPEVPLEIDSTAKLMEKAQEWL</sequence>
<dbReference type="GO" id="GO:0003677">
    <property type="term" value="F:DNA binding"/>
    <property type="evidence" value="ECO:0007669"/>
    <property type="project" value="InterPro"/>
</dbReference>
<dbReference type="Gene3D" id="3.30.420.10">
    <property type="entry name" value="Ribonuclease H-like superfamily/Ribonuclease H"/>
    <property type="match status" value="1"/>
</dbReference>
<comment type="function">
    <text evidence="8 9">3'-5' exonuclease.</text>
</comment>
<evidence type="ECO:0000259" key="12">
    <source>
        <dbReference type="PROSITE" id="PS51194"/>
    </source>
</evidence>
<dbReference type="OrthoDB" id="9803913at2"/>
<keyword evidence="5 8" id="KW-0269">Exonuclease</keyword>
<dbReference type="InterPro" id="IPR006555">
    <property type="entry name" value="ATP-dep_Helicase_C"/>
</dbReference>
<dbReference type="SUPFAM" id="SSF53098">
    <property type="entry name" value="Ribonuclease H-like"/>
    <property type="match status" value="1"/>
</dbReference>
<dbReference type="NCBIfam" id="TIGR00573">
    <property type="entry name" value="dnaq"/>
    <property type="match status" value="1"/>
</dbReference>
<dbReference type="NCBIfam" id="NF005981">
    <property type="entry name" value="PRK08074.1"/>
    <property type="match status" value="1"/>
</dbReference>
<dbReference type="InterPro" id="IPR027417">
    <property type="entry name" value="P-loop_NTPase"/>
</dbReference>
<dbReference type="GO" id="GO:0003887">
    <property type="term" value="F:DNA-directed DNA polymerase activity"/>
    <property type="evidence" value="ECO:0007669"/>
    <property type="project" value="InterPro"/>
</dbReference>
<protein>
    <recommendedName>
        <fullName evidence="8 9">3'-5' exonuclease DinG</fullName>
        <ecNumber evidence="8 9">3.1.-.-</ecNumber>
    </recommendedName>
</protein>
<dbReference type="Gene3D" id="3.40.50.300">
    <property type="entry name" value="P-loop containing nucleotide triphosphate hydrolases"/>
    <property type="match status" value="2"/>
</dbReference>
<name>A0A1H4CQ00_9BACI</name>
<dbReference type="PROSITE" id="PS51194">
    <property type="entry name" value="HELICASE_CTER"/>
    <property type="match status" value="1"/>
</dbReference>
<proteinExistence type="inferred from homology"/>
<keyword evidence="4 8" id="KW-0378">Hydrolase</keyword>
<dbReference type="CDD" id="cd06127">
    <property type="entry name" value="DEDDh"/>
    <property type="match status" value="1"/>
</dbReference>
<feature type="domain" description="Helicase ATP-binding" evidence="10">
    <location>
        <begin position="271"/>
        <end position="519"/>
    </location>
</feature>
<dbReference type="AlphaFoldDB" id="A0A1H4CQ00"/>
<dbReference type="InterPro" id="IPR006054">
    <property type="entry name" value="DnaQ"/>
</dbReference>
<accession>A0A1H4CQ00</accession>
<evidence type="ECO:0000256" key="7">
    <source>
        <dbReference type="ARBA" id="ARBA00048954"/>
    </source>
</evidence>
<dbReference type="HAMAP" id="MF_02206">
    <property type="entry name" value="DinG_exonucl"/>
    <property type="match status" value="1"/>
</dbReference>
<evidence type="ECO:0000313" key="13">
    <source>
        <dbReference type="EMBL" id="SEA62444.1"/>
    </source>
</evidence>
<evidence type="ECO:0000256" key="8">
    <source>
        <dbReference type="HAMAP-Rule" id="MF_02206"/>
    </source>
</evidence>
<dbReference type="InterPro" id="IPR006310">
    <property type="entry name" value="DinG"/>
</dbReference>
<evidence type="ECO:0000313" key="14">
    <source>
        <dbReference type="Proteomes" id="UP000198584"/>
    </source>
</evidence>
<dbReference type="GO" id="GO:0008408">
    <property type="term" value="F:3'-5' exonuclease activity"/>
    <property type="evidence" value="ECO:0007669"/>
    <property type="project" value="UniProtKB-UniRule"/>
</dbReference>
<dbReference type="PROSITE" id="PS51192">
    <property type="entry name" value="HELICASE_ATP_BIND_1"/>
    <property type="match status" value="1"/>
</dbReference>
<dbReference type="FunFam" id="3.40.50.300:FF:000437">
    <property type="entry name" value="ATP-dependent DNA helicase DinG"/>
    <property type="match status" value="1"/>
</dbReference>
<evidence type="ECO:0000256" key="6">
    <source>
        <dbReference type="ARBA" id="ARBA00022840"/>
    </source>
</evidence>
<dbReference type="InterPro" id="IPR045028">
    <property type="entry name" value="DinG/Rad3-like"/>
</dbReference>
<dbReference type="GO" id="GO:0016887">
    <property type="term" value="F:ATP hydrolysis activity"/>
    <property type="evidence" value="ECO:0007669"/>
    <property type="project" value="RHEA"/>
</dbReference>
<dbReference type="EC" id="3.1.-.-" evidence="8 9"/>
<feature type="domain" description="Helicase C-terminal" evidence="12">
    <location>
        <begin position="743"/>
        <end position="918"/>
    </location>
</feature>
<dbReference type="PANTHER" id="PTHR11472:SF34">
    <property type="entry name" value="REGULATOR OF TELOMERE ELONGATION HELICASE 1"/>
    <property type="match status" value="1"/>
</dbReference>
<evidence type="ECO:0000259" key="10">
    <source>
        <dbReference type="PROSITE" id="PS51192"/>
    </source>
</evidence>
<dbReference type="InterPro" id="IPR001650">
    <property type="entry name" value="Helicase_C-like"/>
</dbReference>